<dbReference type="Pfam" id="PF01494">
    <property type="entry name" value="FAD_binding_3"/>
    <property type="match status" value="1"/>
</dbReference>
<evidence type="ECO:0000256" key="1">
    <source>
        <dbReference type="ARBA" id="ARBA00023002"/>
    </source>
</evidence>
<dbReference type="InterPro" id="IPR002938">
    <property type="entry name" value="FAD-bd"/>
</dbReference>
<feature type="domain" description="FAD-binding" evidence="3">
    <location>
        <begin position="12"/>
        <end position="354"/>
    </location>
</feature>
<sequence length="420" mass="44404">MTLGGIGGSGMDCDVVIVGGGIGGCALAVRLATAGLEVTVLEREPVYRDMVRGEALMPWGYLEAVELGVADTLLAADGMSVITRMVPYDEASSVETAQRLSSDLSSVVPGSPGVIGVGHPELREALAAAATEAGAVLIRGVHRTAIEVGPEPLVTYEMDGENHSLRCRLVVGADGKTSTTRAALGVTLFATHARVKLSGMLVDDGGVWDRSVTTIAIDGRNQFIVIPRQDNRLRLYVGRRTSDPTPIKGRTAIPEFLESYRTPIFPDPQTLAESTPIGPCATFPMNDAWTSETVVPGAVLIGDAAGWSNPVTAQGLSVTLRDARVLAEALLDHNEWTPQTLAGYAEERQRRMARLRFASALSDLLAGFGSPDRAARRSRMRSALRENPELGAALGVVHSGPWNAPSDAFSADILTTLALA</sequence>
<dbReference type="Gene3D" id="3.50.50.60">
    <property type="entry name" value="FAD/NAD(P)-binding domain"/>
    <property type="match status" value="1"/>
</dbReference>
<accession>A0ABU7JNJ7</accession>
<organism evidence="4 5">
    <name type="scientific">Rhodococcus chondri</name>
    <dbReference type="NCBI Taxonomy" id="3065941"/>
    <lineage>
        <taxon>Bacteria</taxon>
        <taxon>Bacillati</taxon>
        <taxon>Actinomycetota</taxon>
        <taxon>Actinomycetes</taxon>
        <taxon>Mycobacteriales</taxon>
        <taxon>Nocardiaceae</taxon>
        <taxon>Rhodococcus</taxon>
    </lineage>
</organism>
<reference evidence="4 5" key="1">
    <citation type="submission" date="2023-08" db="EMBL/GenBank/DDBJ databases">
        <authorList>
            <person name="Girao M."/>
            <person name="Carvalho M.F."/>
        </authorList>
    </citation>
    <scope>NUCLEOTIDE SEQUENCE [LARGE SCALE GENOMIC DNA]</scope>
    <source>
        <strain evidence="4 5">CC-R104</strain>
    </source>
</reference>
<comment type="caution">
    <text evidence="4">The sequence shown here is derived from an EMBL/GenBank/DDBJ whole genome shotgun (WGS) entry which is preliminary data.</text>
</comment>
<dbReference type="InterPro" id="IPR036188">
    <property type="entry name" value="FAD/NAD-bd_sf"/>
</dbReference>
<dbReference type="Proteomes" id="UP001331936">
    <property type="component" value="Unassembled WGS sequence"/>
</dbReference>
<evidence type="ECO:0000313" key="5">
    <source>
        <dbReference type="Proteomes" id="UP001331936"/>
    </source>
</evidence>
<dbReference type="InterPro" id="IPR050493">
    <property type="entry name" value="FAD-dep_Monooxygenase_BioMet"/>
</dbReference>
<protein>
    <submittedName>
        <fullName evidence="4">NAD(P)/FAD-dependent oxidoreductase</fullName>
    </submittedName>
</protein>
<dbReference type="PRINTS" id="PR00420">
    <property type="entry name" value="RNGMNOXGNASE"/>
</dbReference>
<gene>
    <name evidence="4" type="ORF">Q8814_04945</name>
</gene>
<proteinExistence type="predicted"/>
<evidence type="ECO:0000256" key="2">
    <source>
        <dbReference type="ARBA" id="ARBA00023033"/>
    </source>
</evidence>
<evidence type="ECO:0000259" key="3">
    <source>
        <dbReference type="Pfam" id="PF01494"/>
    </source>
</evidence>
<name>A0ABU7JNJ7_9NOCA</name>
<dbReference type="SUPFAM" id="SSF51905">
    <property type="entry name" value="FAD/NAD(P)-binding domain"/>
    <property type="match status" value="1"/>
</dbReference>
<keyword evidence="2" id="KW-0503">Monooxygenase</keyword>
<evidence type="ECO:0000313" key="4">
    <source>
        <dbReference type="EMBL" id="MEE2031464.1"/>
    </source>
</evidence>
<keyword evidence="5" id="KW-1185">Reference proteome</keyword>
<dbReference type="EMBL" id="JAUZMZ010000016">
    <property type="protein sequence ID" value="MEE2031464.1"/>
    <property type="molecule type" value="Genomic_DNA"/>
</dbReference>
<dbReference type="PANTHER" id="PTHR13789:SF309">
    <property type="entry name" value="PUTATIVE (AFU_ORTHOLOGUE AFUA_6G14510)-RELATED"/>
    <property type="match status" value="1"/>
</dbReference>
<keyword evidence="1" id="KW-0560">Oxidoreductase</keyword>
<dbReference type="RefSeq" id="WP_330150901.1">
    <property type="nucleotide sequence ID" value="NZ_JAUZMZ010000016.1"/>
</dbReference>
<dbReference type="PANTHER" id="PTHR13789">
    <property type="entry name" value="MONOOXYGENASE"/>
    <property type="match status" value="1"/>
</dbReference>